<gene>
    <name evidence="1" type="ORF">SAMN03080615_02061</name>
</gene>
<keyword evidence="2" id="KW-1185">Reference proteome</keyword>
<dbReference type="Pfam" id="PF22098">
    <property type="entry name" value="DUF6942"/>
    <property type="match status" value="1"/>
</dbReference>
<evidence type="ECO:0000313" key="2">
    <source>
        <dbReference type="Proteomes" id="UP000198749"/>
    </source>
</evidence>
<dbReference type="InterPro" id="IPR054222">
    <property type="entry name" value="DUF6942"/>
</dbReference>
<dbReference type="RefSeq" id="WP_091357493.1">
    <property type="nucleotide sequence ID" value="NZ_AP025284.1"/>
</dbReference>
<evidence type="ECO:0000313" key="1">
    <source>
        <dbReference type="EMBL" id="SEQ59834.1"/>
    </source>
</evidence>
<accession>A0A1H9HBY2</accession>
<dbReference type="EMBL" id="FOGB01000005">
    <property type="protein sequence ID" value="SEQ59834.1"/>
    <property type="molecule type" value="Genomic_DNA"/>
</dbReference>
<protein>
    <submittedName>
        <fullName evidence="1">Uncharacterized protein</fullName>
    </submittedName>
</protein>
<proteinExistence type="predicted"/>
<organism evidence="1 2">
    <name type="scientific">Amphritea atlantica</name>
    <dbReference type="NCBI Taxonomy" id="355243"/>
    <lineage>
        <taxon>Bacteria</taxon>
        <taxon>Pseudomonadati</taxon>
        <taxon>Pseudomonadota</taxon>
        <taxon>Gammaproteobacteria</taxon>
        <taxon>Oceanospirillales</taxon>
        <taxon>Oceanospirillaceae</taxon>
        <taxon>Amphritea</taxon>
    </lineage>
</organism>
<dbReference type="STRING" id="355243.SAMN03080615_02061"/>
<sequence>MTTLGNTEGATTLLYLPAPPIIDTHKPLDYARLCELNGNHWRKILIILAKLQATESTWRHYRDEQLLRQHEAIVFGDQLLTGRQLHIVAGKASWQRLGLDLQHFTPMEASGRLFRQENIILTPYPDYRQFPNTLIDQLRPVIQAFRSARSN</sequence>
<reference evidence="2" key="1">
    <citation type="submission" date="2016-10" db="EMBL/GenBank/DDBJ databases">
        <authorList>
            <person name="Varghese N."/>
            <person name="Submissions S."/>
        </authorList>
    </citation>
    <scope>NUCLEOTIDE SEQUENCE [LARGE SCALE GENOMIC DNA]</scope>
    <source>
        <strain evidence="2">DSM 18887</strain>
    </source>
</reference>
<dbReference type="AlphaFoldDB" id="A0A1H9HBY2"/>
<dbReference type="Proteomes" id="UP000198749">
    <property type="component" value="Unassembled WGS sequence"/>
</dbReference>
<name>A0A1H9HBY2_9GAMM</name>
<dbReference type="OrthoDB" id="6077837at2"/>